<feature type="domain" description="VOC" evidence="1">
    <location>
        <begin position="4"/>
        <end position="126"/>
    </location>
</feature>
<keyword evidence="2" id="KW-0223">Dioxygenase</keyword>
<dbReference type="Gene3D" id="3.30.720.120">
    <property type="match status" value="1"/>
</dbReference>
<evidence type="ECO:0000313" key="3">
    <source>
        <dbReference type="Proteomes" id="UP000243799"/>
    </source>
</evidence>
<keyword evidence="2" id="KW-0560">Oxidoreductase</keyword>
<proteinExistence type="predicted"/>
<dbReference type="Gene3D" id="3.30.720.110">
    <property type="match status" value="1"/>
</dbReference>
<dbReference type="STRING" id="490629.SAMN05216266_114162"/>
<dbReference type="AlphaFoldDB" id="A0A1I1BPI1"/>
<keyword evidence="3" id="KW-1185">Reference proteome</keyword>
<dbReference type="InterPro" id="IPR029068">
    <property type="entry name" value="Glyas_Bleomycin-R_OHBP_Dase"/>
</dbReference>
<dbReference type="InterPro" id="IPR037523">
    <property type="entry name" value="VOC_core"/>
</dbReference>
<dbReference type="GO" id="GO:0051213">
    <property type="term" value="F:dioxygenase activity"/>
    <property type="evidence" value="ECO:0007669"/>
    <property type="project" value="UniProtKB-KW"/>
</dbReference>
<evidence type="ECO:0000313" key="2">
    <source>
        <dbReference type="EMBL" id="SFB50253.1"/>
    </source>
</evidence>
<dbReference type="PROSITE" id="PS51819">
    <property type="entry name" value="VOC"/>
    <property type="match status" value="1"/>
</dbReference>
<evidence type="ECO:0000259" key="1">
    <source>
        <dbReference type="PROSITE" id="PS51819"/>
    </source>
</evidence>
<dbReference type="EMBL" id="FOKG01000014">
    <property type="protein sequence ID" value="SFB50253.1"/>
    <property type="molecule type" value="Genomic_DNA"/>
</dbReference>
<gene>
    <name evidence="2" type="ORF">SAMN05216266_114162</name>
</gene>
<dbReference type="InterPro" id="IPR004360">
    <property type="entry name" value="Glyas_Fos-R_dOase_dom"/>
</dbReference>
<protein>
    <submittedName>
        <fullName evidence="2">Glyoxalase/Bleomycin resistance protein/Dioxygenase superfamily protein</fullName>
    </submittedName>
</protein>
<dbReference type="Proteomes" id="UP000243799">
    <property type="component" value="Unassembled WGS sequence"/>
</dbReference>
<dbReference type="SUPFAM" id="SSF54593">
    <property type="entry name" value="Glyoxalase/Bleomycin resistance protein/Dihydroxybiphenyl dioxygenase"/>
    <property type="match status" value="1"/>
</dbReference>
<sequence>MELKDLYSLVVVEDPRHVRDWYVRHLGFTVAFEADWFVYLVSGGTGRRFGIAFMREGLDQQLPQFRQRFAGDSLILSVEVEDARMALDSVRATGLEPAVELRDEPWGQRHFLLRDPAGVWVDIIQPIEPDPAFFGAEVAAQLQEAVEDSHG</sequence>
<dbReference type="Pfam" id="PF00903">
    <property type="entry name" value="Glyoxalase"/>
    <property type="match status" value="1"/>
</dbReference>
<dbReference type="RefSeq" id="WP_091675285.1">
    <property type="nucleotide sequence ID" value="NZ_FOKG01000014.1"/>
</dbReference>
<accession>A0A1I1BPI1</accession>
<reference evidence="3" key="1">
    <citation type="submission" date="2016-10" db="EMBL/GenBank/DDBJ databases">
        <authorList>
            <person name="Varghese N."/>
            <person name="Submissions S."/>
        </authorList>
    </citation>
    <scope>NUCLEOTIDE SEQUENCE [LARGE SCALE GENOMIC DNA]</scope>
    <source>
        <strain evidence="3">CGMCC 4.3568</strain>
    </source>
</reference>
<name>A0A1I1BPI1_9PSEU</name>
<organism evidence="2 3">
    <name type="scientific">Amycolatopsis marina</name>
    <dbReference type="NCBI Taxonomy" id="490629"/>
    <lineage>
        <taxon>Bacteria</taxon>
        <taxon>Bacillati</taxon>
        <taxon>Actinomycetota</taxon>
        <taxon>Actinomycetes</taxon>
        <taxon>Pseudonocardiales</taxon>
        <taxon>Pseudonocardiaceae</taxon>
        <taxon>Amycolatopsis</taxon>
    </lineage>
</organism>
<dbReference type="OrthoDB" id="9798201at2"/>